<accession>A0A2G9YHR1</accession>
<reference evidence="2 3" key="1">
    <citation type="submission" date="2017-09" db="EMBL/GenBank/DDBJ databases">
        <title>Depth-based differentiation of microbial function through sediment-hosted aquifers and enrichment of novel symbionts in the deep terrestrial subsurface.</title>
        <authorList>
            <person name="Probst A.J."/>
            <person name="Ladd B."/>
            <person name="Jarett J.K."/>
            <person name="Geller-Mcgrath D.E."/>
            <person name="Sieber C.M."/>
            <person name="Emerson J.B."/>
            <person name="Anantharaman K."/>
            <person name="Thomas B.C."/>
            <person name="Malmstrom R."/>
            <person name="Stieglmeier M."/>
            <person name="Klingl A."/>
            <person name="Woyke T."/>
            <person name="Ryan C.M."/>
            <person name="Banfield J.F."/>
        </authorList>
    </citation>
    <scope>NUCLEOTIDE SEQUENCE [LARGE SCALE GENOMIC DNA]</scope>
    <source>
        <strain evidence="2">CG23_combo_of_CG06-09_8_20_14_all_41_10</strain>
    </source>
</reference>
<proteinExistence type="predicted"/>
<evidence type="ECO:0000313" key="2">
    <source>
        <dbReference type="EMBL" id="PIP18692.1"/>
    </source>
</evidence>
<keyword evidence="1" id="KW-0472">Membrane</keyword>
<name>A0A2G9YHR1_9BACT</name>
<keyword evidence="1" id="KW-0812">Transmembrane</keyword>
<organism evidence="2 3">
    <name type="scientific">Candidatus Sherwoodlollariibacterium unditelluris</name>
    <dbReference type="NCBI Taxonomy" id="1974757"/>
    <lineage>
        <taxon>Bacteria</taxon>
        <taxon>Pseudomonadati</taxon>
        <taxon>Candidatus Omnitrophota</taxon>
        <taxon>Candidatus Sherwoodlollariibacterium</taxon>
    </lineage>
</organism>
<dbReference type="AlphaFoldDB" id="A0A2G9YHR1"/>
<evidence type="ECO:0000256" key="1">
    <source>
        <dbReference type="SAM" id="Phobius"/>
    </source>
</evidence>
<feature type="transmembrane region" description="Helical" evidence="1">
    <location>
        <begin position="12"/>
        <end position="33"/>
    </location>
</feature>
<dbReference type="Proteomes" id="UP000231292">
    <property type="component" value="Unassembled WGS sequence"/>
</dbReference>
<keyword evidence="1" id="KW-1133">Transmembrane helix</keyword>
<gene>
    <name evidence="2" type="ORF">COX41_06870</name>
</gene>
<dbReference type="EMBL" id="PCRK01000178">
    <property type="protein sequence ID" value="PIP18692.1"/>
    <property type="molecule type" value="Genomic_DNA"/>
</dbReference>
<evidence type="ECO:0000313" key="3">
    <source>
        <dbReference type="Proteomes" id="UP000231292"/>
    </source>
</evidence>
<comment type="caution">
    <text evidence="2">The sequence shown here is derived from an EMBL/GenBank/DDBJ whole genome shotgun (WGS) entry which is preliminary data.</text>
</comment>
<sequence>MILKRQLSDSPTFLFMFTLNPNFLKIGYIILVATPKPAIRTLQQKAGYGESAKWTHVAGSLGG</sequence>
<protein>
    <submittedName>
        <fullName evidence="2">Uncharacterized protein</fullName>
    </submittedName>
</protein>